<evidence type="ECO:0000313" key="2">
    <source>
        <dbReference type="Proteomes" id="UP001204000"/>
    </source>
</evidence>
<name>A0ABT1G2H0_9CORY</name>
<dbReference type="Proteomes" id="UP001204000">
    <property type="component" value="Unassembled WGS sequence"/>
</dbReference>
<proteinExistence type="predicted"/>
<reference evidence="1" key="1">
    <citation type="submission" date="2022-05" db="EMBL/GenBank/DDBJ databases">
        <title>Corynebacterium sp. TA-R-1 sp. nov., isolated from human feces.</title>
        <authorList>
            <person name="Shamsuzzaman M."/>
            <person name="Dahal R.H."/>
        </authorList>
    </citation>
    <scope>NUCLEOTIDE SEQUENCE</scope>
    <source>
        <strain evidence="1">TA-R-1</strain>
    </source>
</reference>
<comment type="caution">
    <text evidence="1">The sequence shown here is derived from an EMBL/GenBank/DDBJ whole genome shotgun (WGS) entry which is preliminary data.</text>
</comment>
<protein>
    <submittedName>
        <fullName evidence="1">Uncharacterized protein</fullName>
    </submittedName>
</protein>
<evidence type="ECO:0000313" key="1">
    <source>
        <dbReference type="EMBL" id="MCP1388225.1"/>
    </source>
</evidence>
<keyword evidence="2" id="KW-1185">Reference proteome</keyword>
<accession>A0ABT1G2H0</accession>
<dbReference type="EMBL" id="JAMFTQ010000011">
    <property type="protein sequence ID" value="MCP1388225.1"/>
    <property type="molecule type" value="Genomic_DNA"/>
</dbReference>
<sequence>MGEGASEKSRRLVDMGQKADLNADSAPFVYMPSVDAVDGVDYPVLLGDGCMLSIRTRELDNRIVDFALNQYVTRDYPANYSNQNQDVARIDCCHSRIHRHQFHRDRAQSPQEVIADLSQSPSQLEAELTIHSHYDECYLLMIDNWELYLERLEK</sequence>
<organism evidence="1 2">
    <name type="scientific">Corynebacterium stercoris</name>
    <dbReference type="NCBI Taxonomy" id="2943490"/>
    <lineage>
        <taxon>Bacteria</taxon>
        <taxon>Bacillati</taxon>
        <taxon>Actinomycetota</taxon>
        <taxon>Actinomycetes</taxon>
        <taxon>Mycobacteriales</taxon>
        <taxon>Corynebacteriaceae</taxon>
        <taxon>Corynebacterium</taxon>
    </lineage>
</organism>
<gene>
    <name evidence="1" type="ORF">M5J20_08520</name>
</gene>
<dbReference type="RefSeq" id="WP_253578518.1">
    <property type="nucleotide sequence ID" value="NZ_JAMFTQ010000011.1"/>
</dbReference>